<gene>
    <name evidence="2" type="ORF">CK820_G0021723</name>
</gene>
<protein>
    <submittedName>
        <fullName evidence="2">SRRM4 isoform 2</fullName>
    </submittedName>
</protein>
<evidence type="ECO:0000256" key="1">
    <source>
        <dbReference type="SAM" id="MobiDB-lite"/>
    </source>
</evidence>
<feature type="compositionally biased region" description="Basic residues" evidence="1">
    <location>
        <begin position="12"/>
        <end position="21"/>
    </location>
</feature>
<feature type="non-terminal residue" evidence="2">
    <location>
        <position position="1"/>
    </location>
</feature>
<organism evidence="2 3">
    <name type="scientific">Pan troglodytes</name>
    <name type="common">Chimpanzee</name>
    <dbReference type="NCBI Taxonomy" id="9598"/>
    <lineage>
        <taxon>Eukaryota</taxon>
        <taxon>Metazoa</taxon>
        <taxon>Chordata</taxon>
        <taxon>Craniata</taxon>
        <taxon>Vertebrata</taxon>
        <taxon>Euteleostomi</taxon>
        <taxon>Mammalia</taxon>
        <taxon>Eutheria</taxon>
        <taxon>Euarchontoglires</taxon>
        <taxon>Primates</taxon>
        <taxon>Haplorrhini</taxon>
        <taxon>Catarrhini</taxon>
        <taxon>Hominidae</taxon>
        <taxon>Pan</taxon>
    </lineage>
</organism>
<dbReference type="EMBL" id="NBAG03000260">
    <property type="protein sequence ID" value="PNI57738.1"/>
    <property type="molecule type" value="Genomic_DNA"/>
</dbReference>
<evidence type="ECO:0000313" key="3">
    <source>
        <dbReference type="Proteomes" id="UP000236370"/>
    </source>
</evidence>
<dbReference type="Proteomes" id="UP000236370">
    <property type="component" value="Unassembled WGS sequence"/>
</dbReference>
<proteinExistence type="predicted"/>
<feature type="compositionally biased region" description="Basic and acidic residues" evidence="1">
    <location>
        <begin position="1"/>
        <end position="11"/>
    </location>
</feature>
<accession>A0A2J8ME04</accession>
<evidence type="ECO:0000313" key="2">
    <source>
        <dbReference type="EMBL" id="PNI57738.1"/>
    </source>
</evidence>
<comment type="caution">
    <text evidence="2">The sequence shown here is derived from an EMBL/GenBank/DDBJ whole genome shotgun (WGS) entry which is preliminary data.</text>
</comment>
<dbReference type="AlphaFoldDB" id="A0A2J8ME04"/>
<feature type="region of interest" description="Disordered" evidence="1">
    <location>
        <begin position="1"/>
        <end position="40"/>
    </location>
</feature>
<name>A0A2J8ME04_PANTR</name>
<sequence>HRGRSPEEGQKSRRRHSRRCSKTLCKDSPEAQSSRPPSQPLQMLGYLSARGVEEFLLDHWVGVCC</sequence>
<reference evidence="2 3" key="1">
    <citation type="submission" date="2017-12" db="EMBL/GenBank/DDBJ databases">
        <title>High-resolution comparative analysis of great ape genomes.</title>
        <authorList>
            <person name="Pollen A."/>
            <person name="Hastie A."/>
            <person name="Hormozdiari F."/>
            <person name="Dougherty M."/>
            <person name="Liu R."/>
            <person name="Chaisson M."/>
            <person name="Hoppe E."/>
            <person name="Hill C."/>
            <person name="Pang A."/>
            <person name="Hillier L."/>
            <person name="Baker C."/>
            <person name="Armstrong J."/>
            <person name="Shendure J."/>
            <person name="Paten B."/>
            <person name="Wilson R."/>
            <person name="Chao H."/>
            <person name="Schneider V."/>
            <person name="Ventura M."/>
            <person name="Kronenberg Z."/>
            <person name="Murali S."/>
            <person name="Gordon D."/>
            <person name="Cantsilieris S."/>
            <person name="Munson K."/>
            <person name="Nelson B."/>
            <person name="Raja A."/>
            <person name="Underwood J."/>
            <person name="Diekhans M."/>
            <person name="Fiddes I."/>
            <person name="Haussler D."/>
            <person name="Eichler E."/>
        </authorList>
    </citation>
    <scope>NUCLEOTIDE SEQUENCE [LARGE SCALE GENOMIC DNA]</scope>
    <source>
        <strain evidence="2">Yerkes chimp pedigree #C0471</strain>
    </source>
</reference>